<dbReference type="NCBIfam" id="TIGR02937">
    <property type="entry name" value="sigma70-ECF"/>
    <property type="match status" value="1"/>
</dbReference>
<dbReference type="EMBL" id="JACJVR010000133">
    <property type="protein sequence ID" value="MBB6695643.1"/>
    <property type="molecule type" value="Genomic_DNA"/>
</dbReference>
<gene>
    <name evidence="7" type="ORF">H7B90_30050</name>
</gene>
<dbReference type="SUPFAM" id="SSF88659">
    <property type="entry name" value="Sigma3 and sigma4 domains of RNA polymerase sigma factors"/>
    <property type="match status" value="1"/>
</dbReference>
<dbReference type="InterPro" id="IPR013325">
    <property type="entry name" value="RNA_pol_sigma_r2"/>
</dbReference>
<dbReference type="GO" id="GO:0006352">
    <property type="term" value="P:DNA-templated transcription initiation"/>
    <property type="evidence" value="ECO:0007669"/>
    <property type="project" value="InterPro"/>
</dbReference>
<dbReference type="CDD" id="cd06171">
    <property type="entry name" value="Sigma70_r4"/>
    <property type="match status" value="1"/>
</dbReference>
<accession>A0A841UBQ5</accession>
<dbReference type="Pfam" id="PF08281">
    <property type="entry name" value="Sigma70_r4_2"/>
    <property type="match status" value="1"/>
</dbReference>
<evidence type="ECO:0000256" key="3">
    <source>
        <dbReference type="ARBA" id="ARBA00023082"/>
    </source>
</evidence>
<dbReference type="PANTHER" id="PTHR43133">
    <property type="entry name" value="RNA POLYMERASE ECF-TYPE SIGMA FACTO"/>
    <property type="match status" value="1"/>
</dbReference>
<keyword evidence="3" id="KW-0731">Sigma factor</keyword>
<organism evidence="7 8">
    <name type="scientific">Cohnella xylanilytica</name>
    <dbReference type="NCBI Taxonomy" id="557555"/>
    <lineage>
        <taxon>Bacteria</taxon>
        <taxon>Bacillati</taxon>
        <taxon>Bacillota</taxon>
        <taxon>Bacilli</taxon>
        <taxon>Bacillales</taxon>
        <taxon>Paenibacillaceae</taxon>
        <taxon>Cohnella</taxon>
    </lineage>
</organism>
<evidence type="ECO:0000256" key="2">
    <source>
        <dbReference type="ARBA" id="ARBA00023015"/>
    </source>
</evidence>
<dbReference type="RefSeq" id="WP_185139595.1">
    <property type="nucleotide sequence ID" value="NZ_JACJVR010000133.1"/>
</dbReference>
<feature type="domain" description="RNA polymerase sigma-70 region 2" evidence="5">
    <location>
        <begin position="21"/>
        <end position="87"/>
    </location>
</feature>
<dbReference type="InterPro" id="IPR013249">
    <property type="entry name" value="RNA_pol_sigma70_r4_t2"/>
</dbReference>
<keyword evidence="4" id="KW-0804">Transcription</keyword>
<dbReference type="Proteomes" id="UP000553776">
    <property type="component" value="Unassembled WGS sequence"/>
</dbReference>
<dbReference type="GO" id="GO:0016987">
    <property type="term" value="F:sigma factor activity"/>
    <property type="evidence" value="ECO:0007669"/>
    <property type="project" value="UniProtKB-KW"/>
</dbReference>
<sequence length="175" mass="20098">MEWIDDVMRARSGDPDAFVRLMRAFEAVLYQTARAFLHSDEDCADAMQETVLRAYRSIKGLKEPAYFKTWLVRIHINECKRMLQSRKSYVPLTEETDPRINEAGFVVMELQELVDRLEAPLRTIARLYYYGDLSVKEIAEQLRLPEGTVKSRLHRARGILASLSGEGREKGVGCS</sequence>
<proteinExistence type="inferred from homology"/>
<evidence type="ECO:0000256" key="1">
    <source>
        <dbReference type="ARBA" id="ARBA00010641"/>
    </source>
</evidence>
<dbReference type="Gene3D" id="1.10.10.10">
    <property type="entry name" value="Winged helix-like DNA-binding domain superfamily/Winged helix DNA-binding domain"/>
    <property type="match status" value="1"/>
</dbReference>
<dbReference type="InterPro" id="IPR007627">
    <property type="entry name" value="RNA_pol_sigma70_r2"/>
</dbReference>
<dbReference type="InterPro" id="IPR036388">
    <property type="entry name" value="WH-like_DNA-bd_sf"/>
</dbReference>
<name>A0A841UBQ5_9BACL</name>
<feature type="domain" description="RNA polymerase sigma factor 70 region 4 type 2" evidence="6">
    <location>
        <begin position="108"/>
        <end position="157"/>
    </location>
</feature>
<dbReference type="Gene3D" id="1.10.1740.10">
    <property type="match status" value="1"/>
</dbReference>
<comment type="similarity">
    <text evidence="1">Belongs to the sigma-70 factor family. ECF subfamily.</text>
</comment>
<evidence type="ECO:0000256" key="4">
    <source>
        <dbReference type="ARBA" id="ARBA00023163"/>
    </source>
</evidence>
<dbReference type="Pfam" id="PF04542">
    <property type="entry name" value="Sigma70_r2"/>
    <property type="match status" value="1"/>
</dbReference>
<dbReference type="GO" id="GO:0003677">
    <property type="term" value="F:DNA binding"/>
    <property type="evidence" value="ECO:0007669"/>
    <property type="project" value="InterPro"/>
</dbReference>
<dbReference type="InterPro" id="IPR039425">
    <property type="entry name" value="RNA_pol_sigma-70-like"/>
</dbReference>
<comment type="caution">
    <text evidence="7">The sequence shown here is derived from an EMBL/GenBank/DDBJ whole genome shotgun (WGS) entry which is preliminary data.</text>
</comment>
<keyword evidence="2" id="KW-0805">Transcription regulation</keyword>
<protein>
    <submittedName>
        <fullName evidence="7">Sigma-70 family RNA polymerase sigma factor</fullName>
    </submittedName>
</protein>
<reference evidence="7 8" key="1">
    <citation type="submission" date="2020-08" db="EMBL/GenBank/DDBJ databases">
        <title>Cohnella phylogeny.</title>
        <authorList>
            <person name="Dunlap C."/>
        </authorList>
    </citation>
    <scope>NUCLEOTIDE SEQUENCE [LARGE SCALE GENOMIC DNA]</scope>
    <source>
        <strain evidence="7 8">DSM 25239</strain>
    </source>
</reference>
<dbReference type="InterPro" id="IPR014284">
    <property type="entry name" value="RNA_pol_sigma-70_dom"/>
</dbReference>
<dbReference type="PANTHER" id="PTHR43133:SF51">
    <property type="entry name" value="RNA POLYMERASE SIGMA FACTOR"/>
    <property type="match status" value="1"/>
</dbReference>
<keyword evidence="8" id="KW-1185">Reference proteome</keyword>
<dbReference type="InterPro" id="IPR013324">
    <property type="entry name" value="RNA_pol_sigma_r3/r4-like"/>
</dbReference>
<dbReference type="SUPFAM" id="SSF88946">
    <property type="entry name" value="Sigma2 domain of RNA polymerase sigma factors"/>
    <property type="match status" value="1"/>
</dbReference>
<dbReference type="AlphaFoldDB" id="A0A841UBQ5"/>
<evidence type="ECO:0000259" key="6">
    <source>
        <dbReference type="Pfam" id="PF08281"/>
    </source>
</evidence>
<evidence type="ECO:0000313" key="7">
    <source>
        <dbReference type="EMBL" id="MBB6695643.1"/>
    </source>
</evidence>
<evidence type="ECO:0000313" key="8">
    <source>
        <dbReference type="Proteomes" id="UP000553776"/>
    </source>
</evidence>
<evidence type="ECO:0000259" key="5">
    <source>
        <dbReference type="Pfam" id="PF04542"/>
    </source>
</evidence>